<dbReference type="InterPro" id="IPR000743">
    <property type="entry name" value="Glyco_hydro_28"/>
</dbReference>
<evidence type="ECO:0000256" key="10">
    <source>
        <dbReference type="SAM" id="SignalP"/>
    </source>
</evidence>
<keyword evidence="10" id="KW-0732">Signal</keyword>
<evidence type="ECO:0000256" key="4">
    <source>
        <dbReference type="ARBA" id="ARBA00022525"/>
    </source>
</evidence>
<evidence type="ECO:0000313" key="12">
    <source>
        <dbReference type="Proteomes" id="UP001341281"/>
    </source>
</evidence>
<feature type="chain" id="PRO_5043014606" description="Polygalacturonase" evidence="10">
    <location>
        <begin position="29"/>
        <end position="529"/>
    </location>
</feature>
<proteinExistence type="inferred from homology"/>
<evidence type="ECO:0000256" key="5">
    <source>
        <dbReference type="ARBA" id="ARBA00022801"/>
    </source>
</evidence>
<comment type="subcellular location">
    <subcellularLocation>
        <location evidence="1">Secreted</location>
        <location evidence="1">Cell wall</location>
    </subcellularLocation>
</comment>
<gene>
    <name evidence="11" type="ORF">U9M48_044973</name>
</gene>
<feature type="region of interest" description="Disordered" evidence="9">
    <location>
        <begin position="26"/>
        <end position="130"/>
    </location>
</feature>
<keyword evidence="5 8" id="KW-0378">Hydrolase</keyword>
<evidence type="ECO:0000256" key="3">
    <source>
        <dbReference type="ARBA" id="ARBA00022512"/>
    </source>
</evidence>
<dbReference type="Gene3D" id="2.160.20.10">
    <property type="entry name" value="Single-stranded right-handed beta-helix, Pectin lyase-like"/>
    <property type="match status" value="1"/>
</dbReference>
<name>A0AAQ3V108_PASNO</name>
<dbReference type="FunFam" id="2.160.20.10:FF:000019">
    <property type="entry name" value="polygalacturonase At1g48100"/>
    <property type="match status" value="1"/>
</dbReference>
<keyword evidence="12" id="KW-1185">Reference proteome</keyword>
<dbReference type="EMBL" id="CP144754">
    <property type="protein sequence ID" value="WVZ99712.1"/>
    <property type="molecule type" value="Genomic_DNA"/>
</dbReference>
<dbReference type="SUPFAM" id="SSF51126">
    <property type="entry name" value="Pectin lyase-like"/>
    <property type="match status" value="1"/>
</dbReference>
<evidence type="ECO:0000256" key="9">
    <source>
        <dbReference type="SAM" id="MobiDB-lite"/>
    </source>
</evidence>
<evidence type="ECO:0000256" key="8">
    <source>
        <dbReference type="RuleBase" id="RU361169"/>
    </source>
</evidence>
<evidence type="ECO:0000256" key="2">
    <source>
        <dbReference type="ARBA" id="ARBA00008834"/>
    </source>
</evidence>
<keyword evidence="7" id="KW-0961">Cell wall biogenesis/degradation</keyword>
<dbReference type="GO" id="GO:0071555">
    <property type="term" value="P:cell wall organization"/>
    <property type="evidence" value="ECO:0007669"/>
    <property type="project" value="UniProtKB-KW"/>
</dbReference>
<dbReference type="AlphaFoldDB" id="A0AAQ3V108"/>
<evidence type="ECO:0000256" key="1">
    <source>
        <dbReference type="ARBA" id="ARBA00004191"/>
    </source>
</evidence>
<reference evidence="11 12" key="1">
    <citation type="submission" date="2024-02" db="EMBL/GenBank/DDBJ databases">
        <title>High-quality chromosome-scale genome assembly of Pensacola bahiagrass (Paspalum notatum Flugge var. saurae).</title>
        <authorList>
            <person name="Vega J.M."/>
            <person name="Podio M."/>
            <person name="Orjuela J."/>
            <person name="Siena L.A."/>
            <person name="Pessino S.C."/>
            <person name="Combes M.C."/>
            <person name="Mariac C."/>
            <person name="Albertini E."/>
            <person name="Pupilli F."/>
            <person name="Ortiz J.P.A."/>
            <person name="Leblanc O."/>
        </authorList>
    </citation>
    <scope>NUCLEOTIDE SEQUENCE [LARGE SCALE GENOMIC DNA]</scope>
    <source>
        <strain evidence="11">R1</strain>
        <tissue evidence="11">Leaf</tissue>
    </source>
</reference>
<feature type="compositionally biased region" description="Pro residues" evidence="9">
    <location>
        <begin position="113"/>
        <end position="124"/>
    </location>
</feature>
<accession>A0AAQ3V108</accession>
<feature type="compositionally biased region" description="Polar residues" evidence="9">
    <location>
        <begin position="59"/>
        <end position="71"/>
    </location>
</feature>
<evidence type="ECO:0008006" key="13">
    <source>
        <dbReference type="Google" id="ProtNLM"/>
    </source>
</evidence>
<feature type="signal peptide" evidence="10">
    <location>
        <begin position="1"/>
        <end position="28"/>
    </location>
</feature>
<keyword evidence="6 8" id="KW-0326">Glycosidase</keyword>
<dbReference type="InterPro" id="IPR011050">
    <property type="entry name" value="Pectin_lyase_fold/virulence"/>
</dbReference>
<dbReference type="SMART" id="SM00710">
    <property type="entry name" value="PbH1"/>
    <property type="match status" value="5"/>
</dbReference>
<keyword evidence="3" id="KW-0134">Cell wall</keyword>
<comment type="similarity">
    <text evidence="2 8">Belongs to the glycosyl hydrolase 28 family.</text>
</comment>
<protein>
    <recommendedName>
        <fullName evidence="13">Polygalacturonase</fullName>
    </recommendedName>
</protein>
<organism evidence="11 12">
    <name type="scientific">Paspalum notatum var. saurae</name>
    <dbReference type="NCBI Taxonomy" id="547442"/>
    <lineage>
        <taxon>Eukaryota</taxon>
        <taxon>Viridiplantae</taxon>
        <taxon>Streptophyta</taxon>
        <taxon>Embryophyta</taxon>
        <taxon>Tracheophyta</taxon>
        <taxon>Spermatophyta</taxon>
        <taxon>Magnoliopsida</taxon>
        <taxon>Liliopsida</taxon>
        <taxon>Poales</taxon>
        <taxon>Poaceae</taxon>
        <taxon>PACMAD clade</taxon>
        <taxon>Panicoideae</taxon>
        <taxon>Andropogonodae</taxon>
        <taxon>Paspaleae</taxon>
        <taxon>Paspalinae</taxon>
        <taxon>Paspalum</taxon>
    </lineage>
</organism>
<dbReference type="Proteomes" id="UP001341281">
    <property type="component" value="Chromosome 10"/>
</dbReference>
<feature type="compositionally biased region" description="Low complexity" evidence="9">
    <location>
        <begin position="73"/>
        <end position="92"/>
    </location>
</feature>
<dbReference type="InterPro" id="IPR006626">
    <property type="entry name" value="PbH1"/>
</dbReference>
<sequence>MRPGLKVLTFLLLLVLLVMCSGVHPCDARSGKRWSWRRSGSPSTSLLRGKGKAKSGSSHKQNGKGNQSPHQRPSPSTSSPAAPASPSGSPAPCNNGTQVPAMPAPSSGSGYALPPPPLRPPSTPAAPSSQGTVFSVVDFGAKGDGVTDDTQAFEAAWAAACKVEASTVLVPSGLEFVVGPISFSGPYCKPNILFQLDGTILAQTSVRAWGSGLLQWLEFTKLTGIAIQGTGVINGRGQEWWTYSDPNDDDAYYVELDKMPQVKPTALRFYGSSNVTVTGITIVNSSQCHLKFDSCQGVMVHDLTISSPETSPNTDGIHLQNSKEVNIHHTNLACGDDCISIQTGCSDINIHNVNCGPGHGISIGGLGRYNTKACVSNITVRDVTMSKTMAGVRIKTWQGGSGLVRGIRFSNIQVSEVQTPIIIDQFYCDKTTCRNQTSAVAVSGVQYENIRGTFTIKPAHFACSDSSPCSEITLTGIQLKPLVVPQYHLYNPFCWQAFGELYTPTVPPISCLQIGKPAGNSVLSDGDLC</sequence>
<dbReference type="GO" id="GO:0005975">
    <property type="term" value="P:carbohydrate metabolic process"/>
    <property type="evidence" value="ECO:0007669"/>
    <property type="project" value="InterPro"/>
</dbReference>
<evidence type="ECO:0000256" key="6">
    <source>
        <dbReference type="ARBA" id="ARBA00023295"/>
    </source>
</evidence>
<evidence type="ECO:0000313" key="11">
    <source>
        <dbReference type="EMBL" id="WVZ99712.1"/>
    </source>
</evidence>
<keyword evidence="4" id="KW-0964">Secreted</keyword>
<dbReference type="GO" id="GO:0004650">
    <property type="term" value="F:polygalacturonase activity"/>
    <property type="evidence" value="ECO:0007669"/>
    <property type="project" value="InterPro"/>
</dbReference>
<dbReference type="Pfam" id="PF00295">
    <property type="entry name" value="Glyco_hydro_28"/>
    <property type="match status" value="1"/>
</dbReference>
<evidence type="ECO:0000256" key="7">
    <source>
        <dbReference type="ARBA" id="ARBA00023316"/>
    </source>
</evidence>
<dbReference type="InterPro" id="IPR012334">
    <property type="entry name" value="Pectin_lyas_fold"/>
</dbReference>
<dbReference type="PANTHER" id="PTHR31375">
    <property type="match status" value="1"/>
</dbReference>